<dbReference type="Proteomes" id="UP000293360">
    <property type="component" value="Unassembled WGS sequence"/>
</dbReference>
<dbReference type="PANTHER" id="PTHR33793">
    <property type="entry name" value="ALPHA-AGGLUTININ"/>
    <property type="match status" value="1"/>
</dbReference>
<evidence type="ECO:0000256" key="1">
    <source>
        <dbReference type="SAM" id="MobiDB-lite"/>
    </source>
</evidence>
<feature type="region of interest" description="Disordered" evidence="1">
    <location>
        <begin position="178"/>
        <end position="207"/>
    </location>
</feature>
<feature type="signal peptide" evidence="2">
    <location>
        <begin position="1"/>
        <end position="20"/>
    </location>
</feature>
<dbReference type="PANTHER" id="PTHR33793:SF2">
    <property type="entry name" value="AGGLUTININ-LIKE PROTEIN 6"/>
    <property type="match status" value="1"/>
</dbReference>
<organism evidence="4 5">
    <name type="scientific">Monosporascus ibericus</name>
    <dbReference type="NCBI Taxonomy" id="155417"/>
    <lineage>
        <taxon>Eukaryota</taxon>
        <taxon>Fungi</taxon>
        <taxon>Dikarya</taxon>
        <taxon>Ascomycota</taxon>
        <taxon>Pezizomycotina</taxon>
        <taxon>Sordariomycetes</taxon>
        <taxon>Xylariomycetidae</taxon>
        <taxon>Xylariales</taxon>
        <taxon>Xylariales incertae sedis</taxon>
        <taxon>Monosporascus</taxon>
    </lineage>
</organism>
<dbReference type="STRING" id="155417.A0A4Q4THF0"/>
<evidence type="ECO:0000313" key="4">
    <source>
        <dbReference type="EMBL" id="RYP05642.1"/>
    </source>
</evidence>
<dbReference type="Pfam" id="PF05792">
    <property type="entry name" value="Candida_ALS"/>
    <property type="match status" value="5"/>
</dbReference>
<accession>A0A4Q4THF0</accession>
<name>A0A4Q4THF0_9PEZI</name>
<keyword evidence="5" id="KW-1185">Reference proteome</keyword>
<protein>
    <recommendedName>
        <fullName evidence="3">DUF7908 domain-containing protein</fullName>
    </recommendedName>
</protein>
<evidence type="ECO:0000256" key="2">
    <source>
        <dbReference type="SAM" id="SignalP"/>
    </source>
</evidence>
<dbReference type="InterPro" id="IPR033504">
    <property type="entry name" value="ALS"/>
</dbReference>
<dbReference type="InterPro" id="IPR057230">
    <property type="entry name" value="DUF7908"/>
</dbReference>
<dbReference type="EMBL" id="QJNU01000163">
    <property type="protein sequence ID" value="RYP05642.1"/>
    <property type="molecule type" value="Genomic_DNA"/>
</dbReference>
<evidence type="ECO:0000259" key="3">
    <source>
        <dbReference type="Pfam" id="PF25485"/>
    </source>
</evidence>
<dbReference type="AlphaFoldDB" id="A0A4Q4THF0"/>
<sequence>MTTSALSIVLLSVQLKAINATSPRPVKPRRRWPSVSLWVRQDESLDMPDPVRSSGFVGNSTFQNPENCTEAEFYVQSAGRLQPMAGAVLSVDPGVDYINLSDYPGGSISSLFMVVDGVLVWENAAFYEGAAGFCQASNGTVYATFTASRGPPALNRCQNGVIVPSEDIASNASISDPIVRPTTPGTPAASPAPTSPTTGGSSIPSISNTLNTVTIEEPYAYTTTTTRYTGLTPVTSTLYPSGTDVTGTILVNEPYAYTTTTSQYTGLAPTTTTLYPIGSDVTATVVLETPYLYTTVTYPYPGQVLSTTTQYPSGVDSTATVIIQNPFAYVTVTSQYSGSVVSTTTQFPSGTEATVTVIIQTPASYITSYEYNGTATSTITTIPFNGTAPGTIIIQAPASTVTTYEYNGTAVSTTTVAQSGTVPGTIIIQTPQSTVTSYEYIGPSTGGVAGTSTVPQSDAAPGTVIIQTSPSYVTTTQYSGPSLTTTTVSPSGTTPGTVIILTPPVYVTSTQYTGSGLTTTTVIQSGPEPGTVIIQTPPVYTTITQTYTGEIATTTTVAQSGPAPGTVIVLTPPGYVTTTQGYTGTVTTTQIISPVGTTPGTVIVQTPLPTLSCDGFGYLLQVQTLYRVNVTTGTYVQVGAKIYPSYTGNLNAVGYSAAESFLYAVTSAYGIPAKVDLIRIDAQGGSGKVSEVLPAISYNTGDVDEMSQYWASDLGNGWVQVDLLPSSANFGNVVQSGNSFLTLPVNIRVFDWAWTEIAVLGNIAGNNQWGALYGSDDGALYGSENNAGHIYKFALSSPYTVTFASNFKTSSFNDGQVC</sequence>
<feature type="compositionally biased region" description="Low complexity" evidence="1">
    <location>
        <begin position="181"/>
        <end position="207"/>
    </location>
</feature>
<feature type="domain" description="DUF7908" evidence="3">
    <location>
        <begin position="55"/>
        <end position="152"/>
    </location>
</feature>
<gene>
    <name evidence="4" type="ORF">DL764_003651</name>
</gene>
<dbReference type="OrthoDB" id="4405280at2759"/>
<evidence type="ECO:0000313" key="5">
    <source>
        <dbReference type="Proteomes" id="UP000293360"/>
    </source>
</evidence>
<dbReference type="SUPFAM" id="SSF63825">
    <property type="entry name" value="YWTD domain"/>
    <property type="match status" value="1"/>
</dbReference>
<comment type="caution">
    <text evidence="4">The sequence shown here is derived from an EMBL/GenBank/DDBJ whole genome shotgun (WGS) entry which is preliminary data.</text>
</comment>
<proteinExistence type="predicted"/>
<dbReference type="GO" id="GO:0007155">
    <property type="term" value="P:cell adhesion"/>
    <property type="evidence" value="ECO:0007669"/>
    <property type="project" value="InterPro"/>
</dbReference>
<feature type="chain" id="PRO_5020538820" description="DUF7908 domain-containing protein" evidence="2">
    <location>
        <begin position="21"/>
        <end position="818"/>
    </location>
</feature>
<dbReference type="InterPro" id="IPR008440">
    <property type="entry name" value="Agglutinin-like_ALS_rpt"/>
</dbReference>
<keyword evidence="2" id="KW-0732">Signal</keyword>
<reference evidence="4 5" key="1">
    <citation type="submission" date="2018-06" db="EMBL/GenBank/DDBJ databases">
        <title>Complete Genomes of Monosporascus.</title>
        <authorList>
            <person name="Robinson A.J."/>
            <person name="Natvig D.O."/>
        </authorList>
    </citation>
    <scope>NUCLEOTIDE SEQUENCE [LARGE SCALE GENOMIC DNA]</scope>
    <source>
        <strain evidence="4 5">CBS 110550</strain>
    </source>
</reference>
<dbReference type="Pfam" id="PF25485">
    <property type="entry name" value="DUF7908"/>
    <property type="match status" value="1"/>
</dbReference>